<accession>A0A202B6C1</accession>
<dbReference type="RefSeq" id="WP_087698346.1">
    <property type="nucleotide sequence ID" value="NZ_NHOO01000014.1"/>
</dbReference>
<name>A0A202B6C1_CHRVL</name>
<evidence type="ECO:0000313" key="1">
    <source>
        <dbReference type="EMBL" id="OVE46942.1"/>
    </source>
</evidence>
<reference evidence="1 2" key="1">
    <citation type="submission" date="2017-05" db="EMBL/GenBank/DDBJ databases">
        <title>Chromobacterium violaceum GHPS1 isolated from Hydrocarbon polluted soil in French Guiana display an awesome secondary metabolite arsenal and a battery of drug and heavy-metal-resistance and detoxification of xenobiotics proteins.</title>
        <authorList>
            <person name="Belbahri L."/>
        </authorList>
    </citation>
    <scope>NUCLEOTIDE SEQUENCE [LARGE SCALE GENOMIC DNA]</scope>
    <source>
        <strain evidence="1 2">GHPS1</strain>
    </source>
</reference>
<comment type="caution">
    <text evidence="1">The sequence shown here is derived from an EMBL/GenBank/DDBJ whole genome shotgun (WGS) entry which is preliminary data.</text>
</comment>
<gene>
    <name evidence="1" type="ORF">CBW21_16165</name>
</gene>
<organism evidence="1 2">
    <name type="scientific">Chromobacterium violaceum</name>
    <dbReference type="NCBI Taxonomy" id="536"/>
    <lineage>
        <taxon>Bacteria</taxon>
        <taxon>Pseudomonadati</taxon>
        <taxon>Pseudomonadota</taxon>
        <taxon>Betaproteobacteria</taxon>
        <taxon>Neisseriales</taxon>
        <taxon>Chromobacteriaceae</taxon>
        <taxon>Chromobacterium</taxon>
    </lineage>
</organism>
<evidence type="ECO:0000313" key="2">
    <source>
        <dbReference type="Proteomes" id="UP000196342"/>
    </source>
</evidence>
<keyword evidence="2" id="KW-1185">Reference proteome</keyword>
<protein>
    <submittedName>
        <fullName evidence="1">Uncharacterized protein</fullName>
    </submittedName>
</protein>
<proteinExistence type="predicted"/>
<dbReference type="EMBL" id="NHOO01000014">
    <property type="protein sequence ID" value="OVE46942.1"/>
    <property type="molecule type" value="Genomic_DNA"/>
</dbReference>
<sequence length="425" mass="47321">MAIIVNMLEIKFKDDASASRKAIFANDAHQICITVRGRAIDGTGKTITNFRPETIGGLTFAYASNGLRVPFFGFPNEPMIDNKGPLIQHRSKTKYYRDLPASVFYEAETQQEDRAPAHEEAAAVSLASGNDRRLGSYYSDDLEWGNDPESGIFWINIYFQAKNGDGALGSRDVYAVWQPDAVNNGTIFDSSGRVNTALKSILTIDIVSPIDYGALSNWQFPTSPSEIRWNEKSTVEIKSKQKTCPTCEIHDKSYEAKSRYAKFVVKSIPYQKSSRFALETVYDISNGFDLVSVETKTDYIAGDIKLATKAVAFYFKDGGRSDVYAIFVSPNGRHVGFSSVGKQIVPLQAFNHRYRIQLDDQNVPTDANLPDGFSVYVWNLDFDMDNTEQEGWGNRQVEVKVEVTDVYGNHGILRVPSVIGEGVLG</sequence>
<dbReference type="AlphaFoldDB" id="A0A202B6C1"/>
<dbReference type="Proteomes" id="UP000196342">
    <property type="component" value="Unassembled WGS sequence"/>
</dbReference>